<comment type="similarity">
    <text evidence="1">Belongs to the short-chain dehydrogenases/reductases (SDR) family.</text>
</comment>
<dbReference type="Proteomes" id="UP000390335">
    <property type="component" value="Unassembled WGS sequence"/>
</dbReference>
<organism evidence="2 3">
    <name type="scientific">Rhizobium dioscoreae</name>
    <dbReference type="NCBI Taxonomy" id="2653122"/>
    <lineage>
        <taxon>Bacteria</taxon>
        <taxon>Pseudomonadati</taxon>
        <taxon>Pseudomonadota</taxon>
        <taxon>Alphaproteobacteria</taxon>
        <taxon>Hyphomicrobiales</taxon>
        <taxon>Rhizobiaceae</taxon>
        <taxon>Rhizobium/Agrobacterium group</taxon>
        <taxon>Rhizobium</taxon>
    </lineage>
</organism>
<dbReference type="InterPro" id="IPR002347">
    <property type="entry name" value="SDR_fam"/>
</dbReference>
<sequence length="265" mass="27950">MIKMDLRIGGKRALVLASSKGLGHGIAVALAREGVNVLLCGRSGDRLDSNCKAINAEGKGRADWIWADLNDENFVEVVTKAATEKLGGIDILVNNSGGPTPGTTEDMTADRLETYFISMVSRIITLTNALLPEMKAQGWGRILTVASSGVIEPIPNLALSNTLRPALAGWSKTLASEVAAYGITVNMLLPGSIATDRLAELDSATAKRGGRSLDEVSAERQQRIPAGRYGRVEEFAATAAFLCSEPASYVTGTMVRCDGGAARSL</sequence>
<dbReference type="InterPro" id="IPR036291">
    <property type="entry name" value="NAD(P)-bd_dom_sf"/>
</dbReference>
<proteinExistence type="inferred from homology"/>
<protein>
    <submittedName>
        <fullName evidence="2">3-oxoacyl-ACP reductase</fullName>
    </submittedName>
</protein>
<dbReference type="PANTHER" id="PTHR42879">
    <property type="entry name" value="3-OXOACYL-(ACYL-CARRIER-PROTEIN) REDUCTASE"/>
    <property type="match status" value="1"/>
</dbReference>
<name>A0ABQ0Z3I4_9HYPH</name>
<keyword evidence="3" id="KW-1185">Reference proteome</keyword>
<comment type="caution">
    <text evidence="2">The sequence shown here is derived from an EMBL/GenBank/DDBJ whole genome shotgun (WGS) entry which is preliminary data.</text>
</comment>
<dbReference type="PANTHER" id="PTHR42879:SF6">
    <property type="entry name" value="NADPH-DEPENDENT REDUCTASE BACG"/>
    <property type="match status" value="1"/>
</dbReference>
<dbReference type="Pfam" id="PF13561">
    <property type="entry name" value="adh_short_C2"/>
    <property type="match status" value="1"/>
</dbReference>
<evidence type="ECO:0000256" key="1">
    <source>
        <dbReference type="ARBA" id="ARBA00006484"/>
    </source>
</evidence>
<gene>
    <name evidence="2" type="ORF">RsS93_26490</name>
</gene>
<accession>A0ABQ0Z3I4</accession>
<dbReference type="PRINTS" id="PR00081">
    <property type="entry name" value="GDHRDH"/>
</dbReference>
<dbReference type="InterPro" id="IPR050259">
    <property type="entry name" value="SDR"/>
</dbReference>
<evidence type="ECO:0000313" key="3">
    <source>
        <dbReference type="Proteomes" id="UP000390335"/>
    </source>
</evidence>
<dbReference type="Gene3D" id="3.40.50.720">
    <property type="entry name" value="NAD(P)-binding Rossmann-like Domain"/>
    <property type="match status" value="1"/>
</dbReference>
<evidence type="ECO:0000313" key="2">
    <source>
        <dbReference type="EMBL" id="GES50035.1"/>
    </source>
</evidence>
<reference evidence="2 3" key="1">
    <citation type="journal article" date="2020" name="Genome Biol. Evol.">
        <title>Rhizobium dioscoreae sp. nov., a plant growth-promoting bacterium isolated from yam (Dioscorea species).</title>
        <authorList>
            <person name="Ouyabe M."/>
            <person name="Tanaka N."/>
            <person name="Shiwa Y."/>
            <person name="Fujita N."/>
            <person name="Kikuno H."/>
            <person name="Babil P."/>
            <person name="Shiwachi H."/>
        </authorList>
    </citation>
    <scope>NUCLEOTIDE SEQUENCE [LARGE SCALE GENOMIC DNA]</scope>
    <source>
        <strain evidence="2 3">S-93</strain>
    </source>
</reference>
<dbReference type="SUPFAM" id="SSF51735">
    <property type="entry name" value="NAD(P)-binding Rossmann-fold domains"/>
    <property type="match status" value="1"/>
</dbReference>
<dbReference type="EMBL" id="BLAJ01000003">
    <property type="protein sequence ID" value="GES50035.1"/>
    <property type="molecule type" value="Genomic_DNA"/>
</dbReference>
<dbReference type="CDD" id="cd05344">
    <property type="entry name" value="BKR_like_SDR_like"/>
    <property type="match status" value="1"/>
</dbReference>